<dbReference type="AlphaFoldDB" id="A0A368VVI4"/>
<dbReference type="RefSeq" id="WP_141921295.1">
    <property type="nucleotide sequence ID" value="NZ_QPJC01000002.1"/>
</dbReference>
<dbReference type="InterPro" id="IPR042099">
    <property type="entry name" value="ANL_N_sf"/>
</dbReference>
<evidence type="ECO:0000313" key="1">
    <source>
        <dbReference type="EMBL" id="RCW46104.1"/>
    </source>
</evidence>
<sequence>MPPATIERLVEAAPDVRLYTEARVADEHGSDVPTGATGEVVLRGETIMKRCGPESTLTYTARA</sequence>
<organism evidence="1 2">
    <name type="scientific">Halopolyspora algeriensis</name>
    <dbReference type="NCBI Taxonomy" id="1500506"/>
    <lineage>
        <taxon>Bacteria</taxon>
        <taxon>Bacillati</taxon>
        <taxon>Actinomycetota</taxon>
        <taxon>Actinomycetes</taxon>
        <taxon>Actinomycetes incertae sedis</taxon>
        <taxon>Halopolyspora</taxon>
    </lineage>
</organism>
<dbReference type="Gene3D" id="3.40.50.12780">
    <property type="entry name" value="N-terminal domain of ligase-like"/>
    <property type="match status" value="1"/>
</dbReference>
<evidence type="ECO:0000313" key="2">
    <source>
        <dbReference type="Proteomes" id="UP000253495"/>
    </source>
</evidence>
<proteinExistence type="predicted"/>
<reference evidence="1 2" key="1">
    <citation type="submission" date="2018-07" db="EMBL/GenBank/DDBJ databases">
        <title>Genomic Encyclopedia of Type Strains, Phase III (KMG-III): the genomes of soil and plant-associated and newly described type strains.</title>
        <authorList>
            <person name="Whitman W."/>
        </authorList>
    </citation>
    <scope>NUCLEOTIDE SEQUENCE [LARGE SCALE GENOMIC DNA]</scope>
    <source>
        <strain evidence="1 2">CECT 8575</strain>
    </source>
</reference>
<protein>
    <submittedName>
        <fullName evidence="1">Uncharacterized protein</fullName>
    </submittedName>
</protein>
<dbReference type="EMBL" id="QPJC01000002">
    <property type="protein sequence ID" value="RCW46104.1"/>
    <property type="molecule type" value="Genomic_DNA"/>
</dbReference>
<dbReference type="SUPFAM" id="SSF56801">
    <property type="entry name" value="Acetyl-CoA synthetase-like"/>
    <property type="match status" value="1"/>
</dbReference>
<gene>
    <name evidence="1" type="ORF">DFQ14_102406</name>
</gene>
<name>A0A368VVI4_9ACTN</name>
<dbReference type="OrthoDB" id="9803968at2"/>
<dbReference type="Proteomes" id="UP000253495">
    <property type="component" value="Unassembled WGS sequence"/>
</dbReference>
<accession>A0A368VVI4</accession>
<keyword evidence="2" id="KW-1185">Reference proteome</keyword>
<comment type="caution">
    <text evidence="1">The sequence shown here is derived from an EMBL/GenBank/DDBJ whole genome shotgun (WGS) entry which is preliminary data.</text>
</comment>